<dbReference type="NCBIfam" id="NF003819">
    <property type="entry name" value="PRK05412.1"/>
    <property type="match status" value="1"/>
</dbReference>
<dbReference type="Gene3D" id="3.30.70.860">
    <property type="match status" value="1"/>
</dbReference>
<evidence type="ECO:0000256" key="1">
    <source>
        <dbReference type="ARBA" id="ARBA00022741"/>
    </source>
</evidence>
<dbReference type="CDD" id="cd11740">
    <property type="entry name" value="YajQ_like"/>
    <property type="match status" value="1"/>
</dbReference>
<dbReference type="Gene3D" id="3.30.70.990">
    <property type="entry name" value="YajQ-like, domain 2"/>
    <property type="match status" value="1"/>
</dbReference>
<dbReference type="SUPFAM" id="SSF89963">
    <property type="entry name" value="YajQ-like"/>
    <property type="match status" value="2"/>
</dbReference>
<evidence type="ECO:0000256" key="2">
    <source>
        <dbReference type="ARBA" id="ARBA00093450"/>
    </source>
</evidence>
<dbReference type="AlphaFoldDB" id="A0A382SNA0"/>
<gene>
    <name evidence="3" type="ORF">METZ01_LOCUS364137</name>
</gene>
<proteinExistence type="inferred from homology"/>
<dbReference type="GO" id="GO:0000166">
    <property type="term" value="F:nucleotide binding"/>
    <property type="evidence" value="ECO:0007669"/>
    <property type="project" value="UniProtKB-KW"/>
</dbReference>
<name>A0A382SNA0_9ZZZZ</name>
<dbReference type="InterPro" id="IPR007551">
    <property type="entry name" value="YajQ/Smlt4090-like"/>
</dbReference>
<accession>A0A382SNA0</accession>
<sequence>MPSFDVVSRTDLMEVDNAVNEVKRQVRQRFDLKGSNCEIDRAENDLTVLADDNMKLIQLQDLLKQNLARRKVDSGSFDFQKPQSASGDSLRQTIVIQQGIDSDLARKINKAVKGSKIKVQISIKGSELHVSGKKRDDLQSTIEFIKKMDTAQPLQYVNFRD</sequence>
<dbReference type="InterPro" id="IPR036183">
    <property type="entry name" value="YajQ-like_sf"/>
</dbReference>
<reference evidence="3" key="1">
    <citation type="submission" date="2018-05" db="EMBL/GenBank/DDBJ databases">
        <authorList>
            <person name="Lanie J.A."/>
            <person name="Ng W.-L."/>
            <person name="Kazmierczak K.M."/>
            <person name="Andrzejewski T.M."/>
            <person name="Davidsen T.M."/>
            <person name="Wayne K.J."/>
            <person name="Tettelin H."/>
            <person name="Glass J.I."/>
            <person name="Rusch D."/>
            <person name="Podicherti R."/>
            <person name="Tsui H.-C.T."/>
            <person name="Winkler M.E."/>
        </authorList>
    </citation>
    <scope>NUCLEOTIDE SEQUENCE</scope>
</reference>
<dbReference type="InterPro" id="IPR035571">
    <property type="entry name" value="UPF0234-like_C"/>
</dbReference>
<comment type="similarity">
    <text evidence="2">Belongs to the YajQ family.</text>
</comment>
<keyword evidence="1" id="KW-0547">Nucleotide-binding</keyword>
<organism evidence="3">
    <name type="scientific">marine metagenome</name>
    <dbReference type="NCBI Taxonomy" id="408172"/>
    <lineage>
        <taxon>unclassified sequences</taxon>
        <taxon>metagenomes</taxon>
        <taxon>ecological metagenomes</taxon>
    </lineage>
</organism>
<dbReference type="Pfam" id="PF04461">
    <property type="entry name" value="YajQ"/>
    <property type="match status" value="1"/>
</dbReference>
<dbReference type="PANTHER" id="PTHR30476:SF0">
    <property type="entry name" value="UPF0234 PROTEIN YAJQ"/>
    <property type="match status" value="1"/>
</dbReference>
<evidence type="ECO:0000313" key="3">
    <source>
        <dbReference type="EMBL" id="SVD11283.1"/>
    </source>
</evidence>
<dbReference type="GO" id="GO:0005829">
    <property type="term" value="C:cytosol"/>
    <property type="evidence" value="ECO:0007669"/>
    <property type="project" value="TreeGrafter"/>
</dbReference>
<protein>
    <submittedName>
        <fullName evidence="3">Uncharacterized protein</fullName>
    </submittedName>
</protein>
<dbReference type="HAMAP" id="MF_00632">
    <property type="entry name" value="UPF0234"/>
    <property type="match status" value="1"/>
</dbReference>
<dbReference type="EMBL" id="UINC01130300">
    <property type="protein sequence ID" value="SVD11283.1"/>
    <property type="molecule type" value="Genomic_DNA"/>
</dbReference>
<dbReference type="InterPro" id="IPR035570">
    <property type="entry name" value="UPF0234_N"/>
</dbReference>
<dbReference type="PANTHER" id="PTHR30476">
    <property type="entry name" value="UPF0234 PROTEIN YAJQ"/>
    <property type="match status" value="1"/>
</dbReference>